<evidence type="ECO:0000256" key="7">
    <source>
        <dbReference type="ARBA" id="ARBA00023125"/>
    </source>
</evidence>
<evidence type="ECO:0000259" key="12">
    <source>
        <dbReference type="PROSITE" id="PS50114"/>
    </source>
</evidence>
<organism evidence="13 14">
    <name type="scientific">Paramormyrops kingsleyae</name>
    <dbReference type="NCBI Taxonomy" id="1676925"/>
    <lineage>
        <taxon>Eukaryota</taxon>
        <taxon>Metazoa</taxon>
        <taxon>Chordata</taxon>
        <taxon>Craniata</taxon>
        <taxon>Vertebrata</taxon>
        <taxon>Euteleostomi</taxon>
        <taxon>Actinopterygii</taxon>
        <taxon>Neopterygii</taxon>
        <taxon>Teleostei</taxon>
        <taxon>Osteoglossocephala</taxon>
        <taxon>Osteoglossomorpha</taxon>
        <taxon>Osteoglossiformes</taxon>
        <taxon>Mormyridae</taxon>
        <taxon>Paramormyrops</taxon>
    </lineage>
</organism>
<keyword evidence="4 11" id="KW-0863">Zinc-finger</keyword>
<dbReference type="GO" id="GO:0000978">
    <property type="term" value="F:RNA polymerase II cis-regulatory region sequence-specific DNA binding"/>
    <property type="evidence" value="ECO:0007669"/>
    <property type="project" value="TreeGrafter"/>
</dbReference>
<evidence type="ECO:0000256" key="11">
    <source>
        <dbReference type="PROSITE-ProRule" id="PRU00094"/>
    </source>
</evidence>
<dbReference type="GO" id="GO:0008270">
    <property type="term" value="F:zinc ion binding"/>
    <property type="evidence" value="ECO:0007669"/>
    <property type="project" value="UniProtKB-KW"/>
</dbReference>
<evidence type="ECO:0000256" key="5">
    <source>
        <dbReference type="ARBA" id="ARBA00022833"/>
    </source>
</evidence>
<dbReference type="Pfam" id="PF00320">
    <property type="entry name" value="GATA"/>
    <property type="match status" value="3"/>
</dbReference>
<evidence type="ECO:0000256" key="6">
    <source>
        <dbReference type="ARBA" id="ARBA00023015"/>
    </source>
</evidence>
<dbReference type="InterPro" id="IPR013088">
    <property type="entry name" value="Znf_NHR/GATA"/>
</dbReference>
<protein>
    <recommendedName>
        <fullName evidence="12">GATA-type domain-containing protein</fullName>
    </recommendedName>
</protein>
<dbReference type="GO" id="GO:0005634">
    <property type="term" value="C:nucleus"/>
    <property type="evidence" value="ECO:0007669"/>
    <property type="project" value="UniProtKB-SubCell"/>
</dbReference>
<evidence type="ECO:0000256" key="2">
    <source>
        <dbReference type="ARBA" id="ARBA00022723"/>
    </source>
</evidence>
<dbReference type="InterPro" id="IPR039355">
    <property type="entry name" value="Transcription_factor_GATA"/>
</dbReference>
<reference evidence="13" key="2">
    <citation type="submission" date="2025-09" db="UniProtKB">
        <authorList>
            <consortium name="Ensembl"/>
        </authorList>
    </citation>
    <scope>IDENTIFICATION</scope>
</reference>
<feature type="domain" description="GATA-type" evidence="12">
    <location>
        <begin position="235"/>
        <end position="278"/>
    </location>
</feature>
<feature type="domain" description="GATA-type" evidence="12">
    <location>
        <begin position="307"/>
        <end position="350"/>
    </location>
</feature>
<dbReference type="GO" id="GO:0000122">
    <property type="term" value="P:negative regulation of transcription by RNA polymerase II"/>
    <property type="evidence" value="ECO:0007669"/>
    <property type="project" value="TreeGrafter"/>
</dbReference>
<dbReference type="PROSITE" id="PS50114">
    <property type="entry name" value="GATA_ZN_FINGER_2"/>
    <property type="match status" value="3"/>
</dbReference>
<dbReference type="PANTHER" id="PTHR10071:SF337">
    <property type="entry name" value="GATA-BINDING FACTOR A"/>
    <property type="match status" value="1"/>
</dbReference>
<proteinExistence type="predicted"/>
<evidence type="ECO:0000256" key="9">
    <source>
        <dbReference type="ARBA" id="ARBA00023163"/>
    </source>
</evidence>
<keyword evidence="14" id="KW-1185">Reference proteome</keyword>
<dbReference type="InterPro" id="IPR000679">
    <property type="entry name" value="Znf_GATA"/>
</dbReference>
<evidence type="ECO:0000256" key="10">
    <source>
        <dbReference type="ARBA" id="ARBA00023242"/>
    </source>
</evidence>
<dbReference type="PROSITE" id="PS00344">
    <property type="entry name" value="GATA_ZN_FINGER_1"/>
    <property type="match status" value="2"/>
</dbReference>
<dbReference type="Ensembl" id="ENSPKIT00000020487.1">
    <property type="protein sequence ID" value="ENSPKIP00000039479.1"/>
    <property type="gene ID" value="ENSPKIG00000016817.1"/>
</dbReference>
<dbReference type="STRING" id="1676925.ENSPKIP00000039479"/>
<dbReference type="FunFam" id="3.30.50.10:FF:000001">
    <property type="entry name" value="GATA transcription factor (GATAd)"/>
    <property type="match status" value="1"/>
</dbReference>
<sequence>MTTNYGCSSYEATFLHNPAVTPAVCVPNTDAPLMFSVLPYLQTASDPQQSNSVSSHYAWIQAGTNTIAPPREKSPQHSPRFAFPACSVTSGPKDATYMYSQRHTNLINVTNNGNAKNNRDPAANVAWSHDHGLFGESYHTVYPSYVNSRTGTSWSAPTYDATVMNSLPSSAGPESATRHFSLDGRECVNCGAMSTPLWRRDGTGHYLCNAFGLYHKINGINQPLTKPQRLPAASRRTGLFCTNCHTSMTTLWRRSAEGNTVCNACGLYTKLHGVSPEIYKSQYESMTLQFHKKYINKEKCIFKAASRRTGLFCTNCHTSMTTLWRRSAEGNTVCNACGLYTKLHGVSPEIYKSQYESMTLQFHKKYINKEKCIFKAIFDLYILNILYIDESLDYVT</sequence>
<keyword evidence="10" id="KW-0539">Nucleus</keyword>
<keyword evidence="3" id="KW-0677">Repeat</keyword>
<keyword evidence="5" id="KW-0862">Zinc</keyword>
<evidence type="ECO:0000256" key="8">
    <source>
        <dbReference type="ARBA" id="ARBA00023159"/>
    </source>
</evidence>
<keyword evidence="9" id="KW-0804">Transcription</keyword>
<evidence type="ECO:0000313" key="13">
    <source>
        <dbReference type="Ensembl" id="ENSPKIP00000039479.1"/>
    </source>
</evidence>
<dbReference type="Gene3D" id="3.30.50.10">
    <property type="entry name" value="Erythroid Transcription Factor GATA-1, subunit A"/>
    <property type="match status" value="3"/>
</dbReference>
<reference evidence="13" key="1">
    <citation type="submission" date="2025-08" db="UniProtKB">
        <authorList>
            <consortium name="Ensembl"/>
        </authorList>
    </citation>
    <scope>IDENTIFICATION</scope>
</reference>
<keyword evidence="6" id="KW-0805">Transcription regulation</keyword>
<keyword evidence="8" id="KW-0010">Activator</keyword>
<dbReference type="GO" id="GO:0045165">
    <property type="term" value="P:cell fate commitment"/>
    <property type="evidence" value="ECO:0007669"/>
    <property type="project" value="TreeGrafter"/>
</dbReference>
<comment type="subcellular location">
    <subcellularLocation>
        <location evidence="1">Nucleus</location>
    </subcellularLocation>
</comment>
<dbReference type="GeneTree" id="ENSGT00940000158349"/>
<evidence type="ECO:0000256" key="4">
    <source>
        <dbReference type="ARBA" id="ARBA00022771"/>
    </source>
</evidence>
<keyword evidence="2" id="KW-0479">Metal-binding</keyword>
<dbReference type="PANTHER" id="PTHR10071">
    <property type="entry name" value="TRANSCRIPTION FACTOR GATA FAMILY MEMBER"/>
    <property type="match status" value="1"/>
</dbReference>
<dbReference type="GO" id="GO:0045944">
    <property type="term" value="P:positive regulation of transcription by RNA polymerase II"/>
    <property type="evidence" value="ECO:0007669"/>
    <property type="project" value="TreeGrafter"/>
</dbReference>
<dbReference type="Proteomes" id="UP000261540">
    <property type="component" value="Unplaced"/>
</dbReference>
<dbReference type="GO" id="GO:0000981">
    <property type="term" value="F:DNA-binding transcription factor activity, RNA polymerase II-specific"/>
    <property type="evidence" value="ECO:0007669"/>
    <property type="project" value="TreeGrafter"/>
</dbReference>
<dbReference type="Pfam" id="PF05349">
    <property type="entry name" value="GATA-N"/>
    <property type="match status" value="1"/>
</dbReference>
<dbReference type="CDD" id="cd00202">
    <property type="entry name" value="ZnF_GATA"/>
    <property type="match status" value="3"/>
</dbReference>
<dbReference type="AlphaFoldDB" id="A0A3B3T9M4"/>
<evidence type="ECO:0000256" key="1">
    <source>
        <dbReference type="ARBA" id="ARBA00004123"/>
    </source>
</evidence>
<dbReference type="SUPFAM" id="SSF57716">
    <property type="entry name" value="Glucocorticoid receptor-like (DNA-binding domain)"/>
    <property type="match status" value="3"/>
</dbReference>
<accession>A0A3B3T9M4</accession>
<evidence type="ECO:0000256" key="3">
    <source>
        <dbReference type="ARBA" id="ARBA00022737"/>
    </source>
</evidence>
<feature type="domain" description="GATA-type" evidence="12">
    <location>
        <begin position="181"/>
        <end position="236"/>
    </location>
</feature>
<keyword evidence="7" id="KW-0238">DNA-binding</keyword>
<dbReference type="InterPro" id="IPR008013">
    <property type="entry name" value="GATA_N"/>
</dbReference>
<name>A0A3B3T9M4_9TELE</name>
<dbReference type="SMART" id="SM00401">
    <property type="entry name" value="ZnF_GATA"/>
    <property type="match status" value="3"/>
</dbReference>
<evidence type="ECO:0000313" key="14">
    <source>
        <dbReference type="Proteomes" id="UP000261540"/>
    </source>
</evidence>
<dbReference type="PRINTS" id="PR00619">
    <property type="entry name" value="GATAZNFINGER"/>
</dbReference>